<evidence type="ECO:0000313" key="4">
    <source>
        <dbReference type="EMBL" id="MEE6147980.1"/>
    </source>
</evidence>
<dbReference type="NCBIfam" id="NF003819">
    <property type="entry name" value="PRK05412.1"/>
    <property type="match status" value="1"/>
</dbReference>
<dbReference type="PANTHER" id="PTHR30476">
    <property type="entry name" value="UPF0234 PROTEIN YAJQ"/>
    <property type="match status" value="1"/>
</dbReference>
<dbReference type="InterPro" id="IPR007551">
    <property type="entry name" value="YajQ/Smlt4090-like"/>
</dbReference>
<evidence type="ECO:0000256" key="1">
    <source>
        <dbReference type="ARBA" id="ARBA00022741"/>
    </source>
</evidence>
<dbReference type="Pfam" id="PF04461">
    <property type="entry name" value="YajQ"/>
    <property type="match status" value="1"/>
</dbReference>
<organism evidence="4 5">
    <name type="scientific">Olsenella absiana</name>
    <dbReference type="NCBI Taxonomy" id="3115222"/>
    <lineage>
        <taxon>Bacteria</taxon>
        <taxon>Bacillati</taxon>
        <taxon>Actinomycetota</taxon>
        <taxon>Coriobacteriia</taxon>
        <taxon>Coriobacteriales</taxon>
        <taxon>Atopobiaceae</taxon>
        <taxon>Olsenella</taxon>
    </lineage>
</organism>
<reference evidence="4 5" key="1">
    <citation type="submission" date="2024-01" db="EMBL/GenBank/DDBJ databases">
        <title>Description of Olsenella sp. nov., isolated from pig feces.</title>
        <authorList>
            <person name="Chang Y.-H."/>
        </authorList>
    </citation>
    <scope>NUCLEOTIDE SEQUENCE [LARGE SCALE GENOMIC DNA]</scope>
    <source>
        <strain evidence="4 5">YH-ols2223</strain>
    </source>
</reference>
<keyword evidence="1 3" id="KW-0547">Nucleotide-binding</keyword>
<dbReference type="RefSeq" id="WP_330958745.1">
    <property type="nucleotide sequence ID" value="NZ_JAZGJQ010000010.1"/>
</dbReference>
<dbReference type="EMBL" id="JAZGJQ010000010">
    <property type="protein sequence ID" value="MEE6147980.1"/>
    <property type="molecule type" value="Genomic_DNA"/>
</dbReference>
<dbReference type="CDD" id="cd11740">
    <property type="entry name" value="YajQ_like"/>
    <property type="match status" value="1"/>
</dbReference>
<protein>
    <recommendedName>
        <fullName evidence="3">Nucleotide-binding protein VXJ25_08305</fullName>
    </recommendedName>
</protein>
<name>A0ABU7RBJ0_9ACTN</name>
<dbReference type="Gene3D" id="3.30.70.860">
    <property type="match status" value="1"/>
</dbReference>
<keyword evidence="5" id="KW-1185">Reference proteome</keyword>
<evidence type="ECO:0000313" key="5">
    <source>
        <dbReference type="Proteomes" id="UP001332931"/>
    </source>
</evidence>
<dbReference type="Gene3D" id="3.30.70.990">
    <property type="entry name" value="YajQ-like, domain 2"/>
    <property type="match status" value="1"/>
</dbReference>
<comment type="function">
    <text evidence="3">Nucleotide-binding protein.</text>
</comment>
<dbReference type="Proteomes" id="UP001332931">
    <property type="component" value="Unassembled WGS sequence"/>
</dbReference>
<evidence type="ECO:0000256" key="3">
    <source>
        <dbReference type="HAMAP-Rule" id="MF_00632"/>
    </source>
</evidence>
<proteinExistence type="inferred from homology"/>
<accession>A0ABU7RBJ0</accession>
<dbReference type="HAMAP" id="MF_00632">
    <property type="entry name" value="UPF0234"/>
    <property type="match status" value="1"/>
</dbReference>
<dbReference type="InterPro" id="IPR035570">
    <property type="entry name" value="UPF0234_N"/>
</dbReference>
<comment type="similarity">
    <text evidence="2 3">Belongs to the YajQ family.</text>
</comment>
<dbReference type="SUPFAM" id="SSF89963">
    <property type="entry name" value="YajQ-like"/>
    <property type="match status" value="2"/>
</dbReference>
<comment type="caution">
    <text evidence="4">The sequence shown here is derived from an EMBL/GenBank/DDBJ whole genome shotgun (WGS) entry which is preliminary data.</text>
</comment>
<sequence length="165" mass="17998">MAKEFSFDVVSQVDMQEVDNAFQQAARELAQRYDLKGTGAALEFDRKAAAFVVSAPSEFVAQQVADVLAGKLAKRGVDLGALRWGACVPAAGSSVRRTGTLVRGIEQDVAKRIAKDLRAQKIKAKATVEKDKLRVSSASKDALQSAISYLKEQDYGQPLQYVNYR</sequence>
<gene>
    <name evidence="4" type="ORF">VXJ25_08305</name>
</gene>
<dbReference type="InterPro" id="IPR036183">
    <property type="entry name" value="YajQ-like_sf"/>
</dbReference>
<dbReference type="PANTHER" id="PTHR30476:SF0">
    <property type="entry name" value="UPF0234 PROTEIN YAJQ"/>
    <property type="match status" value="1"/>
</dbReference>
<dbReference type="InterPro" id="IPR035571">
    <property type="entry name" value="UPF0234-like_C"/>
</dbReference>
<evidence type="ECO:0000256" key="2">
    <source>
        <dbReference type="ARBA" id="ARBA00093450"/>
    </source>
</evidence>